<accession>A0AA88VDT5</accession>
<feature type="coiled-coil region" evidence="1">
    <location>
        <begin position="607"/>
        <end position="669"/>
    </location>
</feature>
<dbReference type="Proteomes" id="UP001188597">
    <property type="component" value="Unassembled WGS sequence"/>
</dbReference>
<keyword evidence="5" id="KW-1185">Reference proteome</keyword>
<feature type="region of interest" description="Disordered" evidence="2">
    <location>
        <begin position="129"/>
        <end position="220"/>
    </location>
</feature>
<gene>
    <name evidence="4" type="ORF">RJ639_017094</name>
</gene>
<feature type="compositionally biased region" description="Polar residues" evidence="2">
    <location>
        <begin position="163"/>
        <end position="176"/>
    </location>
</feature>
<comment type="caution">
    <text evidence="4">The sequence shown here is derived from an EMBL/GenBank/DDBJ whole genome shotgun (WGS) entry which is preliminary data.</text>
</comment>
<dbReference type="Pfam" id="PF04195">
    <property type="entry name" value="Transposase_28"/>
    <property type="match status" value="1"/>
</dbReference>
<dbReference type="InterPro" id="IPR007321">
    <property type="entry name" value="Transposase_28"/>
</dbReference>
<evidence type="ECO:0000256" key="2">
    <source>
        <dbReference type="SAM" id="MobiDB-lite"/>
    </source>
</evidence>
<feature type="compositionally biased region" description="Low complexity" evidence="2">
    <location>
        <begin position="135"/>
        <end position="162"/>
    </location>
</feature>
<evidence type="ECO:0000259" key="3">
    <source>
        <dbReference type="Pfam" id="PF04195"/>
    </source>
</evidence>
<feature type="region of interest" description="Disordered" evidence="2">
    <location>
        <begin position="494"/>
        <end position="522"/>
    </location>
</feature>
<reference evidence="4" key="1">
    <citation type="submission" date="2022-12" db="EMBL/GenBank/DDBJ databases">
        <title>Draft genome assemblies for two species of Escallonia (Escalloniales).</title>
        <authorList>
            <person name="Chanderbali A."/>
            <person name="Dervinis C."/>
            <person name="Anghel I."/>
            <person name="Soltis D."/>
            <person name="Soltis P."/>
            <person name="Zapata F."/>
        </authorList>
    </citation>
    <scope>NUCLEOTIDE SEQUENCE</scope>
    <source>
        <strain evidence="4">UCBG64.0493</strain>
        <tissue evidence="4">Leaf</tissue>
    </source>
</reference>
<proteinExistence type="predicted"/>
<sequence>MEKESRNANRKDHTYFSKKIRSQRKVSVPAMTESKIGSNHGHSAGAECSEGILLLQNSAQPLSLCWGRVFGRDSALTEFYSAVVTLLGKSVRTGFCWGKILFGHGHTVRAECSDTILLGKDSVRPLPWFPPQNMSETSASVSSSEESSSSSSSERVPTSGSEVGTSNPQLPQASTFQPLTSQPLPPSSSQPSHSLSRKNALGDVKDQADDKANPKPWYTADEKQDVKDLIRKYPLPEGWYARLPGLQEPANYGTKFETGIYEEQVKSGYRLPLHPFALRFFEHYRMAPRQLVPNCWRKLAGLIYLVQTSGYKPDATDFMRVFFEICFVKGVANCPGWYYIHSRQRLLKGGPKSNKGWHSRYFFVGRLDKGELPFDRDWNPFCKDFENPGKPTPNNLTKHILSHIKLRGGLCIDEPLSEEQLEWAKVIPPKPIPAGLLIPFPPPAIPSMSSAETEVFDLNLVSVFIPVLISTLIAEMASGSRKSPKGGFLGVLQKAKGKHKEKQPSAELPPVPKRTRVTPPERSPRILEQVSIDDDPIFRPRWTLRCDDLGMPDSHVSEQHLLHGILPRDKEVFQTQTHETFACSFAQAVYMMYASGSEMLSRFEMARQVAADEAQQKREAVKEAQEASHRVEELSKQEADHLAQIATLEKRLERVKRKAAEEVTKARDQGICDFLDGNVGDEWLKKCADDGLEIYELGFAKAKEMFAERFPDILLDDFVLPAVISPSGETVLPSEAGDAAASHPPGEGPSECSAITLFGQNVFGYIDHSVLAECSAITLFGHNVFGYIDHSDRAECSAITLLGQNIFGYIDHSVRAECSAITLFGQNVFDYIDHSVRAECSAITLFGQNVFGYIDHSDRAECFG</sequence>
<evidence type="ECO:0000256" key="1">
    <source>
        <dbReference type="SAM" id="Coils"/>
    </source>
</evidence>
<dbReference type="EMBL" id="JAVXUP010001921">
    <property type="protein sequence ID" value="KAK3006986.1"/>
    <property type="molecule type" value="Genomic_DNA"/>
</dbReference>
<protein>
    <recommendedName>
        <fullName evidence="3">Transposase (putative) gypsy type domain-containing protein</fullName>
    </recommendedName>
</protein>
<name>A0AA88VDT5_9ASTE</name>
<dbReference type="AlphaFoldDB" id="A0AA88VDT5"/>
<feature type="domain" description="Transposase (putative) gypsy type" evidence="3">
    <location>
        <begin position="262"/>
        <end position="322"/>
    </location>
</feature>
<evidence type="ECO:0000313" key="5">
    <source>
        <dbReference type="Proteomes" id="UP001188597"/>
    </source>
</evidence>
<feature type="compositionally biased region" description="Basic and acidic residues" evidence="2">
    <location>
        <begin position="203"/>
        <end position="213"/>
    </location>
</feature>
<evidence type="ECO:0000313" key="4">
    <source>
        <dbReference type="EMBL" id="KAK3006986.1"/>
    </source>
</evidence>
<keyword evidence="1" id="KW-0175">Coiled coil</keyword>
<organism evidence="4 5">
    <name type="scientific">Escallonia herrerae</name>
    <dbReference type="NCBI Taxonomy" id="1293975"/>
    <lineage>
        <taxon>Eukaryota</taxon>
        <taxon>Viridiplantae</taxon>
        <taxon>Streptophyta</taxon>
        <taxon>Embryophyta</taxon>
        <taxon>Tracheophyta</taxon>
        <taxon>Spermatophyta</taxon>
        <taxon>Magnoliopsida</taxon>
        <taxon>eudicotyledons</taxon>
        <taxon>Gunneridae</taxon>
        <taxon>Pentapetalae</taxon>
        <taxon>asterids</taxon>
        <taxon>campanulids</taxon>
        <taxon>Escalloniales</taxon>
        <taxon>Escalloniaceae</taxon>
        <taxon>Escallonia</taxon>
    </lineage>
</organism>